<dbReference type="AlphaFoldDB" id="A0A4V2ZSU4"/>
<evidence type="ECO:0000256" key="5">
    <source>
        <dbReference type="ARBA" id="ARBA00022989"/>
    </source>
</evidence>
<dbReference type="GO" id="GO:0005886">
    <property type="term" value="C:plasma membrane"/>
    <property type="evidence" value="ECO:0007669"/>
    <property type="project" value="UniProtKB-SubCell"/>
</dbReference>
<proteinExistence type="inferred from homology"/>
<comment type="subcellular location">
    <subcellularLocation>
        <location evidence="1">Cell membrane</location>
        <topology evidence="1">Multi-pass membrane protein</topology>
    </subcellularLocation>
</comment>
<evidence type="ECO:0000256" key="3">
    <source>
        <dbReference type="ARBA" id="ARBA00022475"/>
    </source>
</evidence>
<dbReference type="InterPro" id="IPR032808">
    <property type="entry name" value="DoxX"/>
</dbReference>
<sequence length="139" mass="14761">MNAGSSIIYTIVRILLGGMFIGHGIAKFQMGLANVAGWFDSIGLPGMFGYVVAYLELLGGVALIVGFATRYISIIYVLLMIGAIVVVKLPMGLLGNAQAAGFELELAYMLAALSLTVEPARGWGLDRLLFSRQSSTVSK</sequence>
<reference evidence="8 9" key="1">
    <citation type="submission" date="2019-03" db="EMBL/GenBank/DDBJ databases">
        <title>This is whole genome sequence of Paenibacillus sp MS74 strain.</title>
        <authorList>
            <person name="Trinh H.N."/>
        </authorList>
    </citation>
    <scope>NUCLEOTIDE SEQUENCE [LARGE SCALE GENOMIC DNA]</scope>
    <source>
        <strain evidence="8 9">MS74</strain>
    </source>
</reference>
<keyword evidence="3" id="KW-1003">Cell membrane</keyword>
<feature type="transmembrane region" description="Helical" evidence="7">
    <location>
        <begin position="74"/>
        <end position="94"/>
    </location>
</feature>
<comment type="caution">
    <text evidence="8">The sequence shown here is derived from an EMBL/GenBank/DDBJ whole genome shotgun (WGS) entry which is preliminary data.</text>
</comment>
<keyword evidence="6 7" id="KW-0472">Membrane</keyword>
<keyword evidence="4 7" id="KW-0812">Transmembrane</keyword>
<dbReference type="RefSeq" id="WP_133232953.1">
    <property type="nucleotide sequence ID" value="NZ_SMRT01000013.1"/>
</dbReference>
<evidence type="ECO:0000256" key="1">
    <source>
        <dbReference type="ARBA" id="ARBA00004651"/>
    </source>
</evidence>
<feature type="transmembrane region" description="Helical" evidence="7">
    <location>
        <begin position="7"/>
        <end position="26"/>
    </location>
</feature>
<evidence type="ECO:0000256" key="2">
    <source>
        <dbReference type="ARBA" id="ARBA00006679"/>
    </source>
</evidence>
<name>A0A4V2ZSU4_9BACL</name>
<dbReference type="EMBL" id="SMRT01000013">
    <property type="protein sequence ID" value="TDF94504.1"/>
    <property type="molecule type" value="Genomic_DNA"/>
</dbReference>
<evidence type="ECO:0000313" key="9">
    <source>
        <dbReference type="Proteomes" id="UP000295636"/>
    </source>
</evidence>
<dbReference type="InterPro" id="IPR051907">
    <property type="entry name" value="DoxX-like_oxidoreductase"/>
</dbReference>
<dbReference type="Pfam" id="PF07681">
    <property type="entry name" value="DoxX"/>
    <property type="match status" value="1"/>
</dbReference>
<accession>A0A4V2ZSU4</accession>
<evidence type="ECO:0000256" key="4">
    <source>
        <dbReference type="ARBA" id="ARBA00022692"/>
    </source>
</evidence>
<evidence type="ECO:0000256" key="7">
    <source>
        <dbReference type="SAM" id="Phobius"/>
    </source>
</evidence>
<keyword evidence="9" id="KW-1185">Reference proteome</keyword>
<evidence type="ECO:0000256" key="6">
    <source>
        <dbReference type="ARBA" id="ARBA00023136"/>
    </source>
</evidence>
<evidence type="ECO:0000313" key="8">
    <source>
        <dbReference type="EMBL" id="TDF94504.1"/>
    </source>
</evidence>
<comment type="similarity">
    <text evidence="2">Belongs to the DoxX family.</text>
</comment>
<organism evidence="8 9">
    <name type="scientific">Paenibacillus piri</name>
    <dbReference type="NCBI Taxonomy" id="2547395"/>
    <lineage>
        <taxon>Bacteria</taxon>
        <taxon>Bacillati</taxon>
        <taxon>Bacillota</taxon>
        <taxon>Bacilli</taxon>
        <taxon>Bacillales</taxon>
        <taxon>Paenibacillaceae</taxon>
        <taxon>Paenibacillus</taxon>
    </lineage>
</organism>
<dbReference type="PANTHER" id="PTHR33452:SF1">
    <property type="entry name" value="INNER MEMBRANE PROTEIN YPHA-RELATED"/>
    <property type="match status" value="1"/>
</dbReference>
<dbReference type="OrthoDB" id="886570at2"/>
<dbReference type="PANTHER" id="PTHR33452">
    <property type="entry name" value="OXIDOREDUCTASE CATD-RELATED"/>
    <property type="match status" value="1"/>
</dbReference>
<protein>
    <submittedName>
        <fullName evidence="8">DoxX family protein</fullName>
    </submittedName>
</protein>
<gene>
    <name evidence="8" type="ORF">E1757_24175</name>
</gene>
<dbReference type="Proteomes" id="UP000295636">
    <property type="component" value="Unassembled WGS sequence"/>
</dbReference>
<feature type="transmembrane region" description="Helical" evidence="7">
    <location>
        <begin position="46"/>
        <end position="67"/>
    </location>
</feature>
<keyword evidence="5 7" id="KW-1133">Transmembrane helix</keyword>